<keyword evidence="3" id="KW-1185">Reference proteome</keyword>
<dbReference type="EMBL" id="JAVIIW010000005">
    <property type="protein sequence ID" value="MDX8478140.1"/>
    <property type="molecule type" value="Genomic_DNA"/>
</dbReference>
<keyword evidence="1" id="KW-0472">Membrane</keyword>
<dbReference type="Proteomes" id="UP001287059">
    <property type="component" value="Unassembled WGS sequence"/>
</dbReference>
<accession>A0ABU4XTU3</accession>
<name>A0ABU4XTU3_9HYPH</name>
<evidence type="ECO:0000256" key="1">
    <source>
        <dbReference type="SAM" id="Phobius"/>
    </source>
</evidence>
<protein>
    <submittedName>
        <fullName evidence="2">Uncharacterized protein</fullName>
    </submittedName>
</protein>
<keyword evidence="1" id="KW-0812">Transmembrane</keyword>
<keyword evidence="1" id="KW-1133">Transmembrane helix</keyword>
<organism evidence="2 3">
    <name type="scientific">Mesorhizobium album</name>
    <dbReference type="NCBI Taxonomy" id="3072314"/>
    <lineage>
        <taxon>Bacteria</taxon>
        <taxon>Pseudomonadati</taxon>
        <taxon>Pseudomonadota</taxon>
        <taxon>Alphaproteobacteria</taxon>
        <taxon>Hyphomicrobiales</taxon>
        <taxon>Phyllobacteriaceae</taxon>
        <taxon>Mesorhizobium</taxon>
    </lineage>
</organism>
<comment type="caution">
    <text evidence="2">The sequence shown here is derived from an EMBL/GenBank/DDBJ whole genome shotgun (WGS) entry which is preliminary data.</text>
</comment>
<evidence type="ECO:0000313" key="2">
    <source>
        <dbReference type="EMBL" id="MDX8478140.1"/>
    </source>
</evidence>
<gene>
    <name evidence="2" type="ORF">RFN28_06555</name>
</gene>
<proteinExistence type="predicted"/>
<sequence>MLGVLAKFAVFPIHDTRIYFPSLLPSFLLLTAPLMALWASASRRGRAALQVVPGDNS</sequence>
<feature type="transmembrane region" description="Helical" evidence="1">
    <location>
        <begin position="18"/>
        <end position="39"/>
    </location>
</feature>
<evidence type="ECO:0000313" key="3">
    <source>
        <dbReference type="Proteomes" id="UP001287059"/>
    </source>
</evidence>
<reference evidence="2 3" key="1">
    <citation type="submission" date="2023-08" db="EMBL/GenBank/DDBJ databases">
        <title>Implementing the SeqCode for naming new Mesorhizobium species isolated from Vachellia karroo root nodules.</title>
        <authorList>
            <person name="Van Lill M."/>
        </authorList>
    </citation>
    <scope>NUCLEOTIDE SEQUENCE [LARGE SCALE GENOMIC DNA]</scope>
    <source>
        <strain evidence="2 3">VK24D</strain>
    </source>
</reference>